<evidence type="ECO:0000313" key="2">
    <source>
        <dbReference type="Proteomes" id="UP001597294"/>
    </source>
</evidence>
<accession>A0ABW5BLM3</accession>
<dbReference type="RefSeq" id="WP_380253281.1">
    <property type="nucleotide sequence ID" value="NZ_JBHUII010000010.1"/>
</dbReference>
<dbReference type="PANTHER" id="PTHR41247:SF1">
    <property type="entry name" value="HTH-TYPE TRANSCRIPTIONAL REPRESSOR YCNK"/>
    <property type="match status" value="1"/>
</dbReference>
<sequence length="189" mass="20507">MILLTYKQNSLSKLAGKLLFVLSFLTLLTGCFGKEDVVIPEPMELTSNDQSYFCGMTAAGHPGPKAQIHILGRKKPIWFAATRDAVGYLKLPEESNEILALYVSDMGKASWLTPEIGPWVDINKATLVIESSRSGGMGAPAVVPFAEVTDAQSFVNQYGGRIVKLDDIPADYVLGMVEIPDNPELSSTQ</sequence>
<dbReference type="Gene3D" id="3.30.70.2060">
    <property type="match status" value="1"/>
</dbReference>
<dbReference type="SUPFAM" id="SSF160387">
    <property type="entry name" value="NosL/MerB-like"/>
    <property type="match status" value="1"/>
</dbReference>
<keyword evidence="2" id="KW-1185">Reference proteome</keyword>
<dbReference type="PROSITE" id="PS51257">
    <property type="entry name" value="PROKAR_LIPOPROTEIN"/>
    <property type="match status" value="1"/>
</dbReference>
<dbReference type="InterPro" id="IPR008719">
    <property type="entry name" value="N2O_reductase_NosL"/>
</dbReference>
<organism evidence="1 2">
    <name type="scientific">Kiloniella antarctica</name>
    <dbReference type="NCBI Taxonomy" id="1550907"/>
    <lineage>
        <taxon>Bacteria</taxon>
        <taxon>Pseudomonadati</taxon>
        <taxon>Pseudomonadota</taxon>
        <taxon>Alphaproteobacteria</taxon>
        <taxon>Rhodospirillales</taxon>
        <taxon>Kiloniellaceae</taxon>
        <taxon>Kiloniella</taxon>
    </lineage>
</organism>
<gene>
    <name evidence="1" type="ORF">ACFSKO_15550</name>
</gene>
<dbReference type="Proteomes" id="UP001597294">
    <property type="component" value="Unassembled WGS sequence"/>
</dbReference>
<dbReference type="Gene3D" id="3.30.70.2050">
    <property type="match status" value="1"/>
</dbReference>
<proteinExistence type="predicted"/>
<dbReference type="PANTHER" id="PTHR41247">
    <property type="entry name" value="HTH-TYPE TRANSCRIPTIONAL REPRESSOR YCNK"/>
    <property type="match status" value="1"/>
</dbReference>
<evidence type="ECO:0000313" key="1">
    <source>
        <dbReference type="EMBL" id="MFD2207042.1"/>
    </source>
</evidence>
<protein>
    <submittedName>
        <fullName evidence="1">Nitrous oxide reductase accessory protein NosL</fullName>
    </submittedName>
</protein>
<dbReference type="EMBL" id="JBHUII010000010">
    <property type="protein sequence ID" value="MFD2207042.1"/>
    <property type="molecule type" value="Genomic_DNA"/>
</dbReference>
<reference evidence="2" key="1">
    <citation type="journal article" date="2019" name="Int. J. Syst. Evol. Microbiol.">
        <title>The Global Catalogue of Microorganisms (GCM) 10K type strain sequencing project: providing services to taxonomists for standard genome sequencing and annotation.</title>
        <authorList>
            <consortium name="The Broad Institute Genomics Platform"/>
            <consortium name="The Broad Institute Genome Sequencing Center for Infectious Disease"/>
            <person name="Wu L."/>
            <person name="Ma J."/>
        </authorList>
    </citation>
    <scope>NUCLEOTIDE SEQUENCE [LARGE SCALE GENOMIC DNA]</scope>
    <source>
        <strain evidence="2">CGMCC 4.7192</strain>
    </source>
</reference>
<dbReference type="Pfam" id="PF05573">
    <property type="entry name" value="NosL"/>
    <property type="match status" value="1"/>
</dbReference>
<name>A0ABW5BLM3_9PROT</name>
<comment type="caution">
    <text evidence="1">The sequence shown here is derived from an EMBL/GenBank/DDBJ whole genome shotgun (WGS) entry which is preliminary data.</text>
</comment>